<comment type="caution">
    <text evidence="4">The sequence shown here is derived from an EMBL/GenBank/DDBJ whole genome shotgun (WGS) entry which is preliminary data.</text>
</comment>
<proteinExistence type="predicted"/>
<feature type="region of interest" description="Disordered" evidence="2">
    <location>
        <begin position="171"/>
        <end position="233"/>
    </location>
</feature>
<dbReference type="PANTHER" id="PTHR43244:SF1">
    <property type="entry name" value="5,10-METHYLENETETRAHYDROMETHANOPTERIN REDUCTASE"/>
    <property type="match status" value="1"/>
</dbReference>
<evidence type="ECO:0000256" key="1">
    <source>
        <dbReference type="ARBA" id="ARBA00023002"/>
    </source>
</evidence>
<evidence type="ECO:0000259" key="3">
    <source>
        <dbReference type="Pfam" id="PF00296"/>
    </source>
</evidence>
<accession>A0A318LP94</accession>
<name>A0A318LP94_9PSEU</name>
<dbReference type="SUPFAM" id="SSF51679">
    <property type="entry name" value="Bacterial luciferase-like"/>
    <property type="match status" value="1"/>
</dbReference>
<evidence type="ECO:0000256" key="2">
    <source>
        <dbReference type="SAM" id="MobiDB-lite"/>
    </source>
</evidence>
<dbReference type="Proteomes" id="UP000247892">
    <property type="component" value="Unassembled WGS sequence"/>
</dbReference>
<evidence type="ECO:0000313" key="4">
    <source>
        <dbReference type="EMBL" id="PXY34039.1"/>
    </source>
</evidence>
<gene>
    <name evidence="4" type="ORF">BA062_17735</name>
</gene>
<protein>
    <recommendedName>
        <fullName evidence="3">Luciferase-like domain-containing protein</fullName>
    </recommendedName>
</protein>
<dbReference type="InterPro" id="IPR011251">
    <property type="entry name" value="Luciferase-like_dom"/>
</dbReference>
<reference evidence="4 5" key="1">
    <citation type="submission" date="2016-07" db="EMBL/GenBank/DDBJ databases">
        <title>Draft genome sequence of Prauserella sp. YIM 121212, isolated from alkaline soil.</title>
        <authorList>
            <person name="Ruckert C."/>
            <person name="Albersmeier A."/>
            <person name="Jiang C.-L."/>
            <person name="Jiang Y."/>
            <person name="Kalinowski J."/>
            <person name="Schneider O."/>
            <person name="Winkler A."/>
            <person name="Zotchev S.B."/>
        </authorList>
    </citation>
    <scope>NUCLEOTIDE SEQUENCE [LARGE SCALE GENOMIC DNA]</scope>
    <source>
        <strain evidence="4 5">YIM 121212</strain>
    </source>
</reference>
<dbReference type="EMBL" id="MASU01000006">
    <property type="protein sequence ID" value="PXY34039.1"/>
    <property type="molecule type" value="Genomic_DNA"/>
</dbReference>
<dbReference type="InterPro" id="IPR036661">
    <property type="entry name" value="Luciferase-like_sf"/>
</dbReference>
<dbReference type="Gene3D" id="3.20.20.30">
    <property type="entry name" value="Luciferase-like domain"/>
    <property type="match status" value="1"/>
</dbReference>
<evidence type="ECO:0000313" key="5">
    <source>
        <dbReference type="Proteomes" id="UP000247892"/>
    </source>
</evidence>
<keyword evidence="1" id="KW-0560">Oxidoreductase</keyword>
<organism evidence="4 5">
    <name type="scientific">Prauserella flavalba</name>
    <dbReference type="NCBI Taxonomy" id="1477506"/>
    <lineage>
        <taxon>Bacteria</taxon>
        <taxon>Bacillati</taxon>
        <taxon>Actinomycetota</taxon>
        <taxon>Actinomycetes</taxon>
        <taxon>Pseudonocardiales</taxon>
        <taxon>Pseudonocardiaceae</taxon>
        <taxon>Prauserella</taxon>
    </lineage>
</organism>
<dbReference type="PANTHER" id="PTHR43244">
    <property type="match status" value="1"/>
</dbReference>
<keyword evidence="5" id="KW-1185">Reference proteome</keyword>
<dbReference type="AlphaFoldDB" id="A0A318LP94"/>
<dbReference type="GO" id="GO:0016705">
    <property type="term" value="F:oxidoreductase activity, acting on paired donors, with incorporation or reduction of molecular oxygen"/>
    <property type="evidence" value="ECO:0007669"/>
    <property type="project" value="InterPro"/>
</dbReference>
<feature type="domain" description="Luciferase-like" evidence="3">
    <location>
        <begin position="1"/>
        <end position="155"/>
    </location>
</feature>
<dbReference type="InterPro" id="IPR050564">
    <property type="entry name" value="F420-G6PD/mer"/>
</dbReference>
<dbReference type="Pfam" id="PF00296">
    <property type="entry name" value="Bac_luciferase"/>
    <property type="match status" value="1"/>
</dbReference>
<sequence>MARRIERRGYRSVWTNEGIGGKESLVQLGIGLAATETLVFASGVANIWARHAATMPAAATLAEAYPGRFVLGGGVSDRPMVEASGQVFGRPLAAQRDYLERMRESSALTLQPATPFPTLVGALGPKMLDLARDHADGAMPANLPVAHTAHARERLGPGKLLVVGVSAARTRRRRRTGAPGLTGSGVDSWVRHRPPRSRGNRATGDAPARRGAGSGYAPRLPDRPLEIPPQRPAEARCQTSCQEVAAAPSALHPFTIE</sequence>